<dbReference type="CDD" id="cd06225">
    <property type="entry name" value="HAMP"/>
    <property type="match status" value="1"/>
</dbReference>
<dbReference type="GO" id="GO:0005886">
    <property type="term" value="C:plasma membrane"/>
    <property type="evidence" value="ECO:0007669"/>
    <property type="project" value="UniProtKB-SubCell"/>
</dbReference>
<keyword evidence="13" id="KW-0902">Two-component regulatory system</keyword>
<accession>A0A261SJC3</accession>
<dbReference type="InterPro" id="IPR036890">
    <property type="entry name" value="HATPase_C_sf"/>
</dbReference>
<comment type="subcellular location">
    <subcellularLocation>
        <location evidence="2">Cell inner membrane</location>
        <topology evidence="2">Multi-pass membrane protein</topology>
    </subcellularLocation>
</comment>
<sequence length="449" mass="49336">MLRRFFTTTLGQIVAIIACSSVATFALFACVFFYVGAPPDPPWPWPEAYRISSVANVLHKARPADRPALMAAAQTQDMSLRFVDFPQPCQATNLDTREMENILRENIQDAGTLMVLGCDTASPPSRFQVLMPFDGRVLEIRADRVSRVPRRFTFPFLTALAFLCIGVVAMSAWAVWRVIRPLRRLSEKADAFGHDVAVAPLEAQGPLEVRRAAQAFNRMQERIAGFVQSRTRMLAAISHDLRTPLTRMRLQVETGREETMRPRLLRDITLMQTMVDSALSFLSSGLDKEAREWLDVGALLSTLCDEYEEGGARIRYDGQADVRLYCRPNAMQRACANLIENALAYGDSAVVDAVREQGEVVITVSDDGPGIPAQRLQDVTEPFVRLDPARAQRPGSVGLGLSIVAEIVRAHGGTLSLENRRPSGLCARIRMPGDAGGETVAASGSFSAG</sequence>
<keyword evidence="19" id="KW-1185">Reference proteome</keyword>
<keyword evidence="9" id="KW-0547">Nucleotide-binding</keyword>
<dbReference type="GO" id="GO:0000155">
    <property type="term" value="F:phosphorelay sensor kinase activity"/>
    <property type="evidence" value="ECO:0007669"/>
    <property type="project" value="InterPro"/>
</dbReference>
<evidence type="ECO:0000256" key="6">
    <source>
        <dbReference type="ARBA" id="ARBA00022553"/>
    </source>
</evidence>
<keyword evidence="12 15" id="KW-1133">Transmembrane helix</keyword>
<evidence type="ECO:0000256" key="10">
    <source>
        <dbReference type="ARBA" id="ARBA00022777"/>
    </source>
</evidence>
<evidence type="ECO:0000313" key="18">
    <source>
        <dbReference type="EMBL" id="OZI37265.1"/>
    </source>
</evidence>
<dbReference type="EMBL" id="NEVM01000001">
    <property type="protein sequence ID" value="OZI37265.1"/>
    <property type="molecule type" value="Genomic_DNA"/>
</dbReference>
<evidence type="ECO:0000256" key="7">
    <source>
        <dbReference type="ARBA" id="ARBA00022679"/>
    </source>
</evidence>
<comment type="caution">
    <text evidence="18">The sequence shown here is derived from an EMBL/GenBank/DDBJ whole genome shotgun (WGS) entry which is preliminary data.</text>
</comment>
<comment type="catalytic activity">
    <reaction evidence="1">
        <text>ATP + protein L-histidine = ADP + protein N-phospho-L-histidine.</text>
        <dbReference type="EC" id="2.7.13.3"/>
    </reaction>
</comment>
<dbReference type="SMART" id="SM00387">
    <property type="entry name" value="HATPase_c"/>
    <property type="match status" value="1"/>
</dbReference>
<evidence type="ECO:0000256" key="5">
    <source>
        <dbReference type="ARBA" id="ARBA00022519"/>
    </source>
</evidence>
<dbReference type="AlphaFoldDB" id="A0A261SJC3"/>
<dbReference type="Gene3D" id="1.10.287.130">
    <property type="match status" value="1"/>
</dbReference>
<evidence type="ECO:0000256" key="3">
    <source>
        <dbReference type="ARBA" id="ARBA00012438"/>
    </source>
</evidence>
<evidence type="ECO:0000256" key="2">
    <source>
        <dbReference type="ARBA" id="ARBA00004429"/>
    </source>
</evidence>
<keyword evidence="14 15" id="KW-0472">Membrane</keyword>
<keyword evidence="4" id="KW-1003">Cell membrane</keyword>
<evidence type="ECO:0000256" key="14">
    <source>
        <dbReference type="ARBA" id="ARBA00023136"/>
    </source>
</evidence>
<dbReference type="Pfam" id="PF00672">
    <property type="entry name" value="HAMP"/>
    <property type="match status" value="1"/>
</dbReference>
<dbReference type="RefSeq" id="WP_094851372.1">
    <property type="nucleotide sequence ID" value="NZ_NEVM01000001.1"/>
</dbReference>
<dbReference type="PANTHER" id="PTHR44936:SF5">
    <property type="entry name" value="SENSOR HISTIDINE KINASE ENVZ"/>
    <property type="match status" value="1"/>
</dbReference>
<dbReference type="SMART" id="SM00388">
    <property type="entry name" value="HisKA"/>
    <property type="match status" value="1"/>
</dbReference>
<dbReference type="Proteomes" id="UP000216020">
    <property type="component" value="Unassembled WGS sequence"/>
</dbReference>
<dbReference type="PROSITE" id="PS50885">
    <property type="entry name" value="HAMP"/>
    <property type="match status" value="1"/>
</dbReference>
<keyword evidence="6" id="KW-0597">Phosphoprotein</keyword>
<evidence type="ECO:0000256" key="12">
    <source>
        <dbReference type="ARBA" id="ARBA00022989"/>
    </source>
</evidence>
<dbReference type="InterPro" id="IPR036097">
    <property type="entry name" value="HisK_dim/P_sf"/>
</dbReference>
<dbReference type="OrthoDB" id="9804645at2"/>
<protein>
    <recommendedName>
        <fullName evidence="3">histidine kinase</fullName>
        <ecNumber evidence="3">2.7.13.3</ecNumber>
    </recommendedName>
</protein>
<dbReference type="Pfam" id="PF00512">
    <property type="entry name" value="HisKA"/>
    <property type="match status" value="1"/>
</dbReference>
<dbReference type="InterPro" id="IPR003660">
    <property type="entry name" value="HAMP_dom"/>
</dbReference>
<evidence type="ECO:0000256" key="11">
    <source>
        <dbReference type="ARBA" id="ARBA00022840"/>
    </source>
</evidence>
<keyword evidence="10 18" id="KW-0418">Kinase</keyword>
<evidence type="ECO:0000256" key="13">
    <source>
        <dbReference type="ARBA" id="ARBA00023012"/>
    </source>
</evidence>
<reference evidence="19" key="1">
    <citation type="submission" date="2017-05" db="EMBL/GenBank/DDBJ databases">
        <title>Complete and WGS of Bordetella genogroups.</title>
        <authorList>
            <person name="Spilker T."/>
            <person name="Lipuma J."/>
        </authorList>
    </citation>
    <scope>NUCLEOTIDE SEQUENCE [LARGE SCALE GENOMIC DNA]</scope>
    <source>
        <strain evidence="19">AU16122</strain>
    </source>
</reference>
<evidence type="ECO:0000256" key="9">
    <source>
        <dbReference type="ARBA" id="ARBA00022741"/>
    </source>
</evidence>
<dbReference type="Pfam" id="PF02518">
    <property type="entry name" value="HATPase_c"/>
    <property type="match status" value="1"/>
</dbReference>
<feature type="transmembrane region" description="Helical" evidence="15">
    <location>
        <begin position="12"/>
        <end position="35"/>
    </location>
</feature>
<keyword evidence="7" id="KW-0808">Transferase</keyword>
<dbReference type="EC" id="2.7.13.3" evidence="3"/>
<dbReference type="PANTHER" id="PTHR44936">
    <property type="entry name" value="SENSOR PROTEIN CREC"/>
    <property type="match status" value="1"/>
</dbReference>
<dbReference type="GO" id="GO:0005524">
    <property type="term" value="F:ATP binding"/>
    <property type="evidence" value="ECO:0007669"/>
    <property type="project" value="UniProtKB-KW"/>
</dbReference>
<proteinExistence type="predicted"/>
<dbReference type="InterPro" id="IPR003594">
    <property type="entry name" value="HATPase_dom"/>
</dbReference>
<dbReference type="InterPro" id="IPR004358">
    <property type="entry name" value="Sig_transdc_His_kin-like_C"/>
</dbReference>
<keyword evidence="11" id="KW-0067">ATP-binding</keyword>
<dbReference type="PRINTS" id="PR00344">
    <property type="entry name" value="BCTRLSENSOR"/>
</dbReference>
<evidence type="ECO:0000256" key="15">
    <source>
        <dbReference type="SAM" id="Phobius"/>
    </source>
</evidence>
<dbReference type="CDD" id="cd00082">
    <property type="entry name" value="HisKA"/>
    <property type="match status" value="1"/>
</dbReference>
<dbReference type="SUPFAM" id="SSF47384">
    <property type="entry name" value="Homodimeric domain of signal transducing histidine kinase"/>
    <property type="match status" value="1"/>
</dbReference>
<dbReference type="PROSITE" id="PS50109">
    <property type="entry name" value="HIS_KIN"/>
    <property type="match status" value="1"/>
</dbReference>
<evidence type="ECO:0000259" key="16">
    <source>
        <dbReference type="PROSITE" id="PS50109"/>
    </source>
</evidence>
<evidence type="ECO:0000313" key="19">
    <source>
        <dbReference type="Proteomes" id="UP000216020"/>
    </source>
</evidence>
<feature type="domain" description="HAMP" evidence="17">
    <location>
        <begin position="176"/>
        <end position="228"/>
    </location>
</feature>
<organism evidence="18 19">
    <name type="scientific">Bordetella genomosp. 10</name>
    <dbReference type="NCBI Taxonomy" id="1416804"/>
    <lineage>
        <taxon>Bacteria</taxon>
        <taxon>Pseudomonadati</taxon>
        <taxon>Pseudomonadota</taxon>
        <taxon>Betaproteobacteria</taxon>
        <taxon>Burkholderiales</taxon>
        <taxon>Alcaligenaceae</taxon>
        <taxon>Bordetella</taxon>
    </lineage>
</organism>
<dbReference type="InterPro" id="IPR003661">
    <property type="entry name" value="HisK_dim/P_dom"/>
</dbReference>
<dbReference type="SUPFAM" id="SSF55874">
    <property type="entry name" value="ATPase domain of HSP90 chaperone/DNA topoisomerase II/histidine kinase"/>
    <property type="match status" value="1"/>
</dbReference>
<keyword evidence="8 15" id="KW-0812">Transmembrane</keyword>
<dbReference type="SMART" id="SM00304">
    <property type="entry name" value="HAMP"/>
    <property type="match status" value="1"/>
</dbReference>
<name>A0A261SJC3_9BORD</name>
<dbReference type="InterPro" id="IPR050980">
    <property type="entry name" value="2C_sensor_his_kinase"/>
</dbReference>
<keyword evidence="5" id="KW-0997">Cell inner membrane</keyword>
<dbReference type="PROSITE" id="PS51257">
    <property type="entry name" value="PROKAR_LIPOPROTEIN"/>
    <property type="match status" value="1"/>
</dbReference>
<feature type="domain" description="Histidine kinase" evidence="16">
    <location>
        <begin position="236"/>
        <end position="435"/>
    </location>
</feature>
<evidence type="ECO:0000256" key="8">
    <source>
        <dbReference type="ARBA" id="ARBA00022692"/>
    </source>
</evidence>
<dbReference type="InterPro" id="IPR005467">
    <property type="entry name" value="His_kinase_dom"/>
</dbReference>
<evidence type="ECO:0000256" key="1">
    <source>
        <dbReference type="ARBA" id="ARBA00000085"/>
    </source>
</evidence>
<evidence type="ECO:0000256" key="4">
    <source>
        <dbReference type="ARBA" id="ARBA00022475"/>
    </source>
</evidence>
<dbReference type="Gene3D" id="3.30.565.10">
    <property type="entry name" value="Histidine kinase-like ATPase, C-terminal domain"/>
    <property type="match status" value="1"/>
</dbReference>
<evidence type="ECO:0000259" key="17">
    <source>
        <dbReference type="PROSITE" id="PS50885"/>
    </source>
</evidence>
<feature type="transmembrane region" description="Helical" evidence="15">
    <location>
        <begin position="154"/>
        <end position="176"/>
    </location>
</feature>
<gene>
    <name evidence="18" type="ORF">CAL29_02225</name>
</gene>